<sequence length="156" mass="17606">MATYPLQNTPQVARMPWQPPRSPGCHGDLQGRPDAMATSNDAFRTKAPSLPKMSNGLIADVKLLQGKSQVVKEILEDADEENKRMVFRLVEGDLLRSYDNWRNILNIRPTGEGTLVKWTMEFEKQNQDIPDPVEYAASLIALTQNIDAYFLNTSRS</sequence>
<reference evidence="3" key="1">
    <citation type="submission" date="2019-09" db="EMBL/GenBank/DDBJ databases">
        <title>Draft genome information of white flower Hibiscus syriacus.</title>
        <authorList>
            <person name="Kim Y.-M."/>
        </authorList>
    </citation>
    <scope>NUCLEOTIDE SEQUENCE [LARGE SCALE GENOMIC DNA]</scope>
    <source>
        <strain evidence="3">YM2019G1</strain>
    </source>
</reference>
<dbReference type="GO" id="GO:0006952">
    <property type="term" value="P:defense response"/>
    <property type="evidence" value="ECO:0007669"/>
    <property type="project" value="InterPro"/>
</dbReference>
<protein>
    <recommendedName>
        <fullName evidence="2">Bet v I/Major latex protein domain-containing protein</fullName>
    </recommendedName>
</protein>
<gene>
    <name evidence="3" type="ORF">F3Y22_tig00117047pilonHSYRG00138</name>
</gene>
<organism evidence="3 4">
    <name type="scientific">Hibiscus syriacus</name>
    <name type="common">Rose of Sharon</name>
    <dbReference type="NCBI Taxonomy" id="106335"/>
    <lineage>
        <taxon>Eukaryota</taxon>
        <taxon>Viridiplantae</taxon>
        <taxon>Streptophyta</taxon>
        <taxon>Embryophyta</taxon>
        <taxon>Tracheophyta</taxon>
        <taxon>Spermatophyta</taxon>
        <taxon>Magnoliopsida</taxon>
        <taxon>eudicotyledons</taxon>
        <taxon>Gunneridae</taxon>
        <taxon>Pentapetalae</taxon>
        <taxon>rosids</taxon>
        <taxon>malvids</taxon>
        <taxon>Malvales</taxon>
        <taxon>Malvaceae</taxon>
        <taxon>Malvoideae</taxon>
        <taxon>Hibiscus</taxon>
    </lineage>
</organism>
<comment type="caution">
    <text evidence="3">The sequence shown here is derived from an EMBL/GenBank/DDBJ whole genome shotgun (WGS) entry which is preliminary data.</text>
</comment>
<evidence type="ECO:0000256" key="1">
    <source>
        <dbReference type="SAM" id="MobiDB-lite"/>
    </source>
</evidence>
<dbReference type="Pfam" id="PF00407">
    <property type="entry name" value="Bet_v_1"/>
    <property type="match status" value="1"/>
</dbReference>
<keyword evidence="4" id="KW-1185">Reference proteome</keyword>
<dbReference type="Proteomes" id="UP000436088">
    <property type="component" value="Unassembled WGS sequence"/>
</dbReference>
<dbReference type="EMBL" id="VEPZ02001786">
    <property type="protein sequence ID" value="KAE8654762.1"/>
    <property type="molecule type" value="Genomic_DNA"/>
</dbReference>
<dbReference type="InterPro" id="IPR023393">
    <property type="entry name" value="START-like_dom_sf"/>
</dbReference>
<feature type="compositionally biased region" description="Polar residues" evidence="1">
    <location>
        <begin position="1"/>
        <end position="11"/>
    </location>
</feature>
<dbReference type="SMART" id="SM01037">
    <property type="entry name" value="Bet_v_1"/>
    <property type="match status" value="1"/>
</dbReference>
<name>A0A6A2WAA0_HIBSY</name>
<accession>A0A6A2WAA0</accession>
<dbReference type="InterPro" id="IPR000916">
    <property type="entry name" value="Bet_v_I/MLP"/>
</dbReference>
<feature type="domain" description="Bet v I/Major latex protein" evidence="2">
    <location>
        <begin position="37"/>
        <end position="153"/>
    </location>
</feature>
<dbReference type="InterPro" id="IPR051761">
    <property type="entry name" value="MLP-like_ligand-binding"/>
</dbReference>
<dbReference type="Gene3D" id="3.30.530.20">
    <property type="match status" value="1"/>
</dbReference>
<feature type="region of interest" description="Disordered" evidence="1">
    <location>
        <begin position="1"/>
        <end position="29"/>
    </location>
</feature>
<proteinExistence type="predicted"/>
<evidence type="ECO:0000259" key="2">
    <source>
        <dbReference type="SMART" id="SM01037"/>
    </source>
</evidence>
<dbReference type="PANTHER" id="PTHR31907">
    <property type="entry name" value="MLP-LIKE PROTEIN 423"/>
    <property type="match status" value="1"/>
</dbReference>
<dbReference type="SUPFAM" id="SSF55961">
    <property type="entry name" value="Bet v1-like"/>
    <property type="match status" value="1"/>
</dbReference>
<dbReference type="AlphaFoldDB" id="A0A6A2WAA0"/>
<evidence type="ECO:0000313" key="3">
    <source>
        <dbReference type="EMBL" id="KAE8654762.1"/>
    </source>
</evidence>
<evidence type="ECO:0000313" key="4">
    <source>
        <dbReference type="Proteomes" id="UP000436088"/>
    </source>
</evidence>